<keyword evidence="4" id="KW-1015">Disulfide bond</keyword>
<evidence type="ECO:0000259" key="6">
    <source>
        <dbReference type="PROSITE" id="PS51352"/>
    </source>
</evidence>
<evidence type="ECO:0000256" key="2">
    <source>
        <dbReference type="ARBA" id="ARBA00022448"/>
    </source>
</evidence>
<proteinExistence type="inferred from homology"/>
<keyword evidence="8" id="KW-1185">Reference proteome</keyword>
<name>A0A411YDT5_9ACTN</name>
<evidence type="ECO:0000313" key="8">
    <source>
        <dbReference type="Proteomes" id="UP000291469"/>
    </source>
</evidence>
<dbReference type="GO" id="GO:0006950">
    <property type="term" value="P:response to stress"/>
    <property type="evidence" value="ECO:0007669"/>
    <property type="project" value="UniProtKB-ARBA"/>
</dbReference>
<dbReference type="GO" id="GO:0015035">
    <property type="term" value="F:protein-disulfide reductase activity"/>
    <property type="evidence" value="ECO:0007669"/>
    <property type="project" value="UniProtKB-ARBA"/>
</dbReference>
<dbReference type="OrthoDB" id="5181746at2"/>
<dbReference type="PRINTS" id="PR00421">
    <property type="entry name" value="THIOREDOXIN"/>
</dbReference>
<evidence type="ECO:0000256" key="3">
    <source>
        <dbReference type="ARBA" id="ARBA00022982"/>
    </source>
</evidence>
<dbReference type="InterPro" id="IPR036249">
    <property type="entry name" value="Thioredoxin-like_sf"/>
</dbReference>
<dbReference type="SUPFAM" id="SSF48452">
    <property type="entry name" value="TPR-like"/>
    <property type="match status" value="1"/>
</dbReference>
<protein>
    <submittedName>
        <fullName evidence="7">Tetratricopeptide repeat protein</fullName>
    </submittedName>
</protein>
<dbReference type="PANTHER" id="PTHR45663:SF11">
    <property type="entry name" value="GEO12009P1"/>
    <property type="match status" value="1"/>
</dbReference>
<evidence type="ECO:0000256" key="1">
    <source>
        <dbReference type="ARBA" id="ARBA00008987"/>
    </source>
</evidence>
<accession>A0A411YDT5</accession>
<dbReference type="Pfam" id="PF00085">
    <property type="entry name" value="Thioredoxin"/>
    <property type="match status" value="1"/>
</dbReference>
<dbReference type="SUPFAM" id="SSF52833">
    <property type="entry name" value="Thioredoxin-like"/>
    <property type="match status" value="1"/>
</dbReference>
<dbReference type="Gene3D" id="3.40.30.10">
    <property type="entry name" value="Glutaredoxin"/>
    <property type="match status" value="1"/>
</dbReference>
<sequence>MPPGWCSFVVTSSSHTARSGSALTYRVPMRTSNGLSTGTPSGSGIGRAQVAAGSLQHHDAFCRVGDDAAGPRRLGAREVLEGRANGGTREMAETVITTTTAETFDADVVERSRERAVVVDFWADWCGPCHQLAPILERVAGRFTGDVEVRKLDVDAAPAVARRYRVQGIPALKAFRDGRVVAELTGVQTERALEDLFTKLAPSPADRLTAAAEEASEAEAESLLREALAHEPGHAGATVALAQRLADRREIDEAEQLLAAAPQDDRARELASRLALSRAGGGDLDALRERAATDASARVELGRALAGQERYEEALDELLSAVSDRSVREDARAAILEVFAALGDGHDLVARTRPRLANALYA</sequence>
<comment type="similarity">
    <text evidence="1">Belongs to the thioredoxin family.</text>
</comment>
<gene>
    <name evidence="7" type="ORF">ER308_07410</name>
</gene>
<dbReference type="InterPro" id="IPR017937">
    <property type="entry name" value="Thioredoxin_CS"/>
</dbReference>
<keyword evidence="5" id="KW-0676">Redox-active center</keyword>
<dbReference type="Gene3D" id="1.25.40.10">
    <property type="entry name" value="Tetratricopeptide repeat domain"/>
    <property type="match status" value="2"/>
</dbReference>
<dbReference type="KEGG" id="erz:ER308_07410"/>
<dbReference type="GO" id="GO:0005737">
    <property type="term" value="C:cytoplasm"/>
    <property type="evidence" value="ECO:0007669"/>
    <property type="project" value="TreeGrafter"/>
</dbReference>
<dbReference type="Pfam" id="PF14559">
    <property type="entry name" value="TPR_19"/>
    <property type="match status" value="1"/>
</dbReference>
<keyword evidence="2" id="KW-0813">Transport</keyword>
<dbReference type="PANTHER" id="PTHR45663">
    <property type="entry name" value="GEO12009P1"/>
    <property type="match status" value="1"/>
</dbReference>
<evidence type="ECO:0000256" key="4">
    <source>
        <dbReference type="ARBA" id="ARBA00023157"/>
    </source>
</evidence>
<dbReference type="AlphaFoldDB" id="A0A411YDT5"/>
<reference evidence="7 8" key="1">
    <citation type="submission" date="2019-01" db="EMBL/GenBank/DDBJ databases">
        <title>Egibacter rhizosphaerae EGI 80759T.</title>
        <authorList>
            <person name="Chen D.-D."/>
            <person name="Tian Y."/>
            <person name="Jiao J.-Y."/>
            <person name="Zhang X.-T."/>
            <person name="Zhang Y.-G."/>
            <person name="Zhang Y."/>
            <person name="Xiao M."/>
            <person name="Shu W.-S."/>
            <person name="Li W.-J."/>
        </authorList>
    </citation>
    <scope>NUCLEOTIDE SEQUENCE [LARGE SCALE GENOMIC DNA]</scope>
    <source>
        <strain evidence="7 8">EGI 80759</strain>
    </source>
</reference>
<dbReference type="PROSITE" id="PS51352">
    <property type="entry name" value="THIOREDOXIN_2"/>
    <property type="match status" value="1"/>
</dbReference>
<keyword evidence="3" id="KW-0249">Electron transport</keyword>
<feature type="domain" description="Thioredoxin" evidence="6">
    <location>
        <begin position="84"/>
        <end position="202"/>
    </location>
</feature>
<dbReference type="InterPro" id="IPR011990">
    <property type="entry name" value="TPR-like_helical_dom_sf"/>
</dbReference>
<dbReference type="EMBL" id="CP036402">
    <property type="protein sequence ID" value="QBI19393.1"/>
    <property type="molecule type" value="Genomic_DNA"/>
</dbReference>
<dbReference type="Pfam" id="PF14561">
    <property type="entry name" value="TPR_20"/>
    <property type="match status" value="1"/>
</dbReference>
<evidence type="ECO:0000313" key="7">
    <source>
        <dbReference type="EMBL" id="QBI19393.1"/>
    </source>
</evidence>
<dbReference type="Proteomes" id="UP000291469">
    <property type="component" value="Chromosome"/>
</dbReference>
<dbReference type="InterPro" id="IPR013766">
    <property type="entry name" value="Thioredoxin_domain"/>
</dbReference>
<dbReference type="FunFam" id="3.40.30.10:FF:000001">
    <property type="entry name" value="Thioredoxin"/>
    <property type="match status" value="1"/>
</dbReference>
<dbReference type="PROSITE" id="PS00194">
    <property type="entry name" value="THIOREDOXIN_1"/>
    <property type="match status" value="1"/>
</dbReference>
<dbReference type="CDD" id="cd02947">
    <property type="entry name" value="TRX_family"/>
    <property type="match status" value="1"/>
</dbReference>
<organism evidence="7 8">
    <name type="scientific">Egibacter rhizosphaerae</name>
    <dbReference type="NCBI Taxonomy" id="1670831"/>
    <lineage>
        <taxon>Bacteria</taxon>
        <taxon>Bacillati</taxon>
        <taxon>Actinomycetota</taxon>
        <taxon>Nitriliruptoria</taxon>
        <taxon>Egibacterales</taxon>
        <taxon>Egibacteraceae</taxon>
        <taxon>Egibacter</taxon>
    </lineage>
</organism>
<evidence type="ECO:0000256" key="5">
    <source>
        <dbReference type="ARBA" id="ARBA00023284"/>
    </source>
</evidence>